<dbReference type="PANTHER" id="PTHR47572">
    <property type="entry name" value="LIPOPROTEIN-RELATED"/>
    <property type="match status" value="1"/>
</dbReference>
<dbReference type="AlphaFoldDB" id="X0W285"/>
<feature type="domain" description="SMP-30/Gluconolactonase/LRE-like region" evidence="2">
    <location>
        <begin position="4"/>
        <end position="231"/>
    </location>
</feature>
<dbReference type="InterPro" id="IPR013658">
    <property type="entry name" value="SGL"/>
</dbReference>
<feature type="non-terminal residue" evidence="3">
    <location>
        <position position="254"/>
    </location>
</feature>
<dbReference type="SUPFAM" id="SSF63829">
    <property type="entry name" value="Calcium-dependent phosphotriesterase"/>
    <property type="match status" value="1"/>
</dbReference>
<gene>
    <name evidence="3" type="ORF">S01H1_60034</name>
</gene>
<organism evidence="3">
    <name type="scientific">marine sediment metagenome</name>
    <dbReference type="NCBI Taxonomy" id="412755"/>
    <lineage>
        <taxon>unclassified sequences</taxon>
        <taxon>metagenomes</taxon>
        <taxon>ecological metagenomes</taxon>
    </lineage>
</organism>
<evidence type="ECO:0000313" key="3">
    <source>
        <dbReference type="EMBL" id="GAG17427.1"/>
    </source>
</evidence>
<dbReference type="GO" id="GO:0016787">
    <property type="term" value="F:hydrolase activity"/>
    <property type="evidence" value="ECO:0007669"/>
    <property type="project" value="UniProtKB-KW"/>
</dbReference>
<evidence type="ECO:0000256" key="1">
    <source>
        <dbReference type="ARBA" id="ARBA00022801"/>
    </source>
</evidence>
<accession>X0W285</accession>
<dbReference type="Pfam" id="PF08450">
    <property type="entry name" value="SGL"/>
    <property type="match status" value="1"/>
</dbReference>
<name>X0W285_9ZZZZ</name>
<evidence type="ECO:0000259" key="2">
    <source>
        <dbReference type="Pfam" id="PF08450"/>
    </source>
</evidence>
<dbReference type="EMBL" id="BARS01039307">
    <property type="protein sequence ID" value="GAG17427.1"/>
    <property type="molecule type" value="Genomic_DNA"/>
</dbReference>
<comment type="caution">
    <text evidence="3">The sequence shown here is derived from an EMBL/GenBank/DDBJ whole genome shotgun (WGS) entry which is preliminary data.</text>
</comment>
<keyword evidence="1" id="KW-0378">Hydrolase</keyword>
<proteinExistence type="predicted"/>
<protein>
    <recommendedName>
        <fullName evidence="2">SMP-30/Gluconolactonase/LRE-like region domain-containing protein</fullName>
    </recommendedName>
</protein>
<sequence length="254" mass="28158">AADAKGNIFFSDIPNNRIHKWSLNGTLSTFRENSGGSNGLFFDKKGNLLACEGGGRRLVSIDPKGNVTVLADKYQNKRFNSLNDLWIDPKGGIYFTDPRYGNRDGMEQDGEHVYYLSPDRKRLIRVIDDMVRPNGVIGTPDGKLLYVADHGGKKTFVYAINKDGTLSNKKLFAPEGSDGMTIDNEGNIYLTTRVVAVYNKNGEKIETIKVPEGPANVCFGGPDKHTLFITARTSLYSVRMRVKAAEQEQTVTEQ</sequence>
<reference evidence="3" key="1">
    <citation type="journal article" date="2014" name="Front. Microbiol.">
        <title>High frequency of phylogenetically diverse reductive dehalogenase-homologous genes in deep subseafloor sedimentary metagenomes.</title>
        <authorList>
            <person name="Kawai M."/>
            <person name="Futagami T."/>
            <person name="Toyoda A."/>
            <person name="Takaki Y."/>
            <person name="Nishi S."/>
            <person name="Hori S."/>
            <person name="Arai W."/>
            <person name="Tsubouchi T."/>
            <person name="Morono Y."/>
            <person name="Uchiyama I."/>
            <person name="Ito T."/>
            <person name="Fujiyama A."/>
            <person name="Inagaki F."/>
            <person name="Takami H."/>
        </authorList>
    </citation>
    <scope>NUCLEOTIDE SEQUENCE</scope>
    <source>
        <strain evidence="3">Expedition CK06-06</strain>
    </source>
</reference>
<dbReference type="Gene3D" id="2.120.10.30">
    <property type="entry name" value="TolB, C-terminal domain"/>
    <property type="match status" value="1"/>
</dbReference>
<feature type="non-terminal residue" evidence="3">
    <location>
        <position position="1"/>
    </location>
</feature>
<dbReference type="PANTHER" id="PTHR47572:SF4">
    <property type="entry name" value="LACTONASE DRP35"/>
    <property type="match status" value="1"/>
</dbReference>
<dbReference type="InterPro" id="IPR051262">
    <property type="entry name" value="SMP-30/CGR1_Lactonase"/>
</dbReference>
<dbReference type="InterPro" id="IPR011042">
    <property type="entry name" value="6-blade_b-propeller_TolB-like"/>
</dbReference>